<dbReference type="Proteomes" id="UP000240572">
    <property type="component" value="Unassembled WGS sequence"/>
</dbReference>
<dbReference type="AlphaFoldDB" id="A0A2P8D1M3"/>
<dbReference type="EMBL" id="PYGD01000006">
    <property type="protein sequence ID" value="PSK91124.1"/>
    <property type="molecule type" value="Genomic_DNA"/>
</dbReference>
<name>A0A2P8D1M3_9BACT</name>
<feature type="transmembrane region" description="Helical" evidence="1">
    <location>
        <begin position="168"/>
        <end position="187"/>
    </location>
</feature>
<dbReference type="RefSeq" id="WP_106523730.1">
    <property type="nucleotide sequence ID" value="NZ_PYGD01000006.1"/>
</dbReference>
<sequence length="320" mass="36336">MGRNGIFWGIYMLFFAIPFPMILYYSITGSDAGRADSSPLMIMVWLSLSALLWIIFLYQLLKSWLLDVFTVHARITRLMAEGTLVPARVTDCVVAGQARKGVESLNVTLSFTNFAGEAISETMPINDSKPFERRYETGNTVDLRIDPELKQPCVLPASTVTRFKKGVLVLRITGWLLIAAAVAGYYYYSYWFEGQGQNWRFMIFWHPLILCPLMLLFYERVIGGLLRKHLGPGKHDLRLKLYGRKTMATLKSASQTGLSVNDQPQLLFVLEYTDDLGKKYQVSFKKIVSLLELDIARKEEIAIFYLPDAPLTVAFASDLE</sequence>
<protein>
    <submittedName>
        <fullName evidence="2">Uncharacterized protein</fullName>
    </submittedName>
</protein>
<evidence type="ECO:0000313" key="2">
    <source>
        <dbReference type="EMBL" id="PSK91124.1"/>
    </source>
</evidence>
<dbReference type="OrthoDB" id="662998at2"/>
<keyword evidence="1" id="KW-0472">Membrane</keyword>
<keyword evidence="1" id="KW-0812">Transmembrane</keyword>
<comment type="caution">
    <text evidence="2">The sequence shown here is derived from an EMBL/GenBank/DDBJ whole genome shotgun (WGS) entry which is preliminary data.</text>
</comment>
<feature type="transmembrane region" description="Helical" evidence="1">
    <location>
        <begin position="199"/>
        <end position="218"/>
    </location>
</feature>
<keyword evidence="1" id="KW-1133">Transmembrane helix</keyword>
<feature type="transmembrane region" description="Helical" evidence="1">
    <location>
        <begin position="39"/>
        <end position="61"/>
    </location>
</feature>
<evidence type="ECO:0000256" key="1">
    <source>
        <dbReference type="SAM" id="Phobius"/>
    </source>
</evidence>
<feature type="transmembrane region" description="Helical" evidence="1">
    <location>
        <begin position="7"/>
        <end position="27"/>
    </location>
</feature>
<gene>
    <name evidence="2" type="ORF">B0I18_106135</name>
</gene>
<proteinExistence type="predicted"/>
<keyword evidence="3" id="KW-1185">Reference proteome</keyword>
<accession>A0A2P8D1M3</accession>
<organism evidence="2 3">
    <name type="scientific">Taibaiella chishuiensis</name>
    <dbReference type="NCBI Taxonomy" id="1434707"/>
    <lineage>
        <taxon>Bacteria</taxon>
        <taxon>Pseudomonadati</taxon>
        <taxon>Bacteroidota</taxon>
        <taxon>Chitinophagia</taxon>
        <taxon>Chitinophagales</taxon>
        <taxon>Chitinophagaceae</taxon>
        <taxon>Taibaiella</taxon>
    </lineage>
</organism>
<reference evidence="2 3" key="1">
    <citation type="submission" date="2018-03" db="EMBL/GenBank/DDBJ databases">
        <title>Genomic Encyclopedia of Type Strains, Phase III (KMG-III): the genomes of soil and plant-associated and newly described type strains.</title>
        <authorList>
            <person name="Whitman W."/>
        </authorList>
    </citation>
    <scope>NUCLEOTIDE SEQUENCE [LARGE SCALE GENOMIC DNA]</scope>
    <source>
        <strain evidence="2 3">CGMCC 1.12700</strain>
    </source>
</reference>
<evidence type="ECO:0000313" key="3">
    <source>
        <dbReference type="Proteomes" id="UP000240572"/>
    </source>
</evidence>